<feature type="compositionally biased region" description="Polar residues" evidence="1">
    <location>
        <begin position="72"/>
        <end position="89"/>
    </location>
</feature>
<proteinExistence type="predicted"/>
<accession>A0A8H6Z9G2</accession>
<feature type="compositionally biased region" description="Pro residues" evidence="1">
    <location>
        <begin position="157"/>
        <end position="173"/>
    </location>
</feature>
<evidence type="ECO:0000313" key="2">
    <source>
        <dbReference type="EMBL" id="KAF7373424.1"/>
    </source>
</evidence>
<sequence>MPPCYSGQHNWKVTVKRERIPSEDDTTTTIGSVPWAILVTTSNSELMAYIEQTPHDSAERPSRASPLRDISPVSTPSTTSEMPLPQSNHTSSTPSQSAAASALISAAAPARSPVVVSSAPPSSSVSLPTAVSAPVASASASSAPPSTFSAPPSAQAVPPPAPDALLPPYPTQPPTWLSDAMQDLQTRYKDDRFELVLKAERGWRVKCLDCPGKLYVTGPDETLNNYQVHLKNRLHRRRVNDRVHQAELDRLIASLPLSRL</sequence>
<protein>
    <submittedName>
        <fullName evidence="2">Uncharacterized protein</fullName>
    </submittedName>
</protein>
<evidence type="ECO:0000313" key="3">
    <source>
        <dbReference type="Proteomes" id="UP000623467"/>
    </source>
</evidence>
<name>A0A8H6Z9G2_9AGAR</name>
<comment type="caution">
    <text evidence="2">The sequence shown here is derived from an EMBL/GenBank/DDBJ whole genome shotgun (WGS) entry which is preliminary data.</text>
</comment>
<feature type="compositionally biased region" description="Low complexity" evidence="1">
    <location>
        <begin position="138"/>
        <end position="156"/>
    </location>
</feature>
<dbReference type="AlphaFoldDB" id="A0A8H6Z9G2"/>
<feature type="region of interest" description="Disordered" evidence="1">
    <location>
        <begin position="54"/>
        <end position="98"/>
    </location>
</feature>
<evidence type="ECO:0000256" key="1">
    <source>
        <dbReference type="SAM" id="MobiDB-lite"/>
    </source>
</evidence>
<keyword evidence="3" id="KW-1185">Reference proteome</keyword>
<feature type="region of interest" description="Disordered" evidence="1">
    <location>
        <begin position="138"/>
        <end position="173"/>
    </location>
</feature>
<dbReference type="Proteomes" id="UP000623467">
    <property type="component" value="Unassembled WGS sequence"/>
</dbReference>
<organism evidence="2 3">
    <name type="scientific">Mycena sanguinolenta</name>
    <dbReference type="NCBI Taxonomy" id="230812"/>
    <lineage>
        <taxon>Eukaryota</taxon>
        <taxon>Fungi</taxon>
        <taxon>Dikarya</taxon>
        <taxon>Basidiomycota</taxon>
        <taxon>Agaricomycotina</taxon>
        <taxon>Agaricomycetes</taxon>
        <taxon>Agaricomycetidae</taxon>
        <taxon>Agaricales</taxon>
        <taxon>Marasmiineae</taxon>
        <taxon>Mycenaceae</taxon>
        <taxon>Mycena</taxon>
    </lineage>
</organism>
<reference evidence="2" key="1">
    <citation type="submission" date="2020-05" db="EMBL/GenBank/DDBJ databases">
        <title>Mycena genomes resolve the evolution of fungal bioluminescence.</title>
        <authorList>
            <person name="Tsai I.J."/>
        </authorList>
    </citation>
    <scope>NUCLEOTIDE SEQUENCE</scope>
    <source>
        <strain evidence="2">160909Yilan</strain>
    </source>
</reference>
<dbReference type="OrthoDB" id="515064at2759"/>
<gene>
    <name evidence="2" type="ORF">MSAN_00552000</name>
</gene>
<dbReference type="EMBL" id="JACAZH010000003">
    <property type="protein sequence ID" value="KAF7373424.1"/>
    <property type="molecule type" value="Genomic_DNA"/>
</dbReference>